<evidence type="ECO:0000256" key="2">
    <source>
        <dbReference type="ARBA" id="ARBA00022723"/>
    </source>
</evidence>
<dbReference type="PANTHER" id="PTHR12683">
    <property type="entry name" value="CDK-ACTIVATING KINASE ASSEMBLY FACTOR MAT1"/>
    <property type="match status" value="1"/>
</dbReference>
<comment type="caution">
    <text evidence="12">The sequence shown here is derived from an EMBL/GenBank/DDBJ whole genome shotgun (WGS) entry which is preliminary data.</text>
</comment>
<dbReference type="GO" id="GO:0006289">
    <property type="term" value="P:nucleotide-excision repair"/>
    <property type="evidence" value="ECO:0007669"/>
    <property type="project" value="InterPro"/>
</dbReference>
<dbReference type="InterPro" id="IPR015877">
    <property type="entry name" value="MAT1_centre"/>
</dbReference>
<dbReference type="GO" id="GO:0006357">
    <property type="term" value="P:regulation of transcription by RNA polymerase II"/>
    <property type="evidence" value="ECO:0007669"/>
    <property type="project" value="TreeGrafter"/>
</dbReference>
<gene>
    <name evidence="12" type="ORF">RDWZM_006627</name>
</gene>
<accession>A0A9Q0M812</accession>
<comment type="subcellular location">
    <subcellularLocation>
        <location evidence="1">Nucleus</location>
    </subcellularLocation>
</comment>
<evidence type="ECO:0000259" key="11">
    <source>
        <dbReference type="PROSITE" id="PS50089"/>
    </source>
</evidence>
<dbReference type="GO" id="GO:0008270">
    <property type="term" value="F:zinc ion binding"/>
    <property type="evidence" value="ECO:0007669"/>
    <property type="project" value="UniProtKB-KW"/>
</dbReference>
<keyword evidence="2" id="KW-0479">Metal-binding</keyword>
<evidence type="ECO:0000313" key="13">
    <source>
        <dbReference type="Proteomes" id="UP001142055"/>
    </source>
</evidence>
<evidence type="ECO:0000256" key="9">
    <source>
        <dbReference type="ARBA" id="ARBA00083888"/>
    </source>
</evidence>
<dbReference type="OMA" id="QGLYYTA"/>
<name>A0A9Q0M812_BLOTA</name>
<evidence type="ECO:0000256" key="8">
    <source>
        <dbReference type="ARBA" id="ARBA00077720"/>
    </source>
</evidence>
<dbReference type="GO" id="GO:0061575">
    <property type="term" value="F:cyclin-dependent protein serine/threonine kinase activator activity"/>
    <property type="evidence" value="ECO:0007669"/>
    <property type="project" value="InterPro"/>
</dbReference>
<dbReference type="FunFam" id="3.30.40.10:FF:000037">
    <property type="entry name" value="Cdk-activating kinase assembly factor MAT1, centre"/>
    <property type="match status" value="1"/>
</dbReference>
<organism evidence="12 13">
    <name type="scientific">Blomia tropicalis</name>
    <name type="common">Mite</name>
    <dbReference type="NCBI Taxonomy" id="40697"/>
    <lineage>
        <taxon>Eukaryota</taxon>
        <taxon>Metazoa</taxon>
        <taxon>Ecdysozoa</taxon>
        <taxon>Arthropoda</taxon>
        <taxon>Chelicerata</taxon>
        <taxon>Arachnida</taxon>
        <taxon>Acari</taxon>
        <taxon>Acariformes</taxon>
        <taxon>Sarcoptiformes</taxon>
        <taxon>Astigmata</taxon>
        <taxon>Glycyphagoidea</taxon>
        <taxon>Echimyopodidae</taxon>
        <taxon>Blomia</taxon>
    </lineage>
</organism>
<keyword evidence="5" id="KW-0539">Nucleus</keyword>
<evidence type="ECO:0000313" key="12">
    <source>
        <dbReference type="EMBL" id="KAJ6220815.1"/>
    </source>
</evidence>
<evidence type="ECO:0000256" key="6">
    <source>
        <dbReference type="ARBA" id="ARBA00074719"/>
    </source>
</evidence>
<dbReference type="PROSITE" id="PS50089">
    <property type="entry name" value="ZF_RING_2"/>
    <property type="match status" value="1"/>
</dbReference>
<dbReference type="InterPro" id="IPR017907">
    <property type="entry name" value="Znf_RING_CS"/>
</dbReference>
<dbReference type="Gene3D" id="3.30.40.10">
    <property type="entry name" value="Zinc/RING finger domain, C3HC4 (zinc finger)"/>
    <property type="match status" value="1"/>
</dbReference>
<keyword evidence="13" id="KW-1185">Reference proteome</keyword>
<dbReference type="Pfam" id="PF17121">
    <property type="entry name" value="zf-C3HC4_5"/>
    <property type="match status" value="1"/>
</dbReference>
<dbReference type="SUPFAM" id="SSF57850">
    <property type="entry name" value="RING/U-box"/>
    <property type="match status" value="1"/>
</dbReference>
<dbReference type="Pfam" id="PF06391">
    <property type="entry name" value="MAT1"/>
    <property type="match status" value="1"/>
</dbReference>
<evidence type="ECO:0000256" key="5">
    <source>
        <dbReference type="ARBA" id="ARBA00023242"/>
    </source>
</evidence>
<dbReference type="Proteomes" id="UP001142055">
    <property type="component" value="Chromosome 2"/>
</dbReference>
<dbReference type="GO" id="GO:0005675">
    <property type="term" value="C:transcription factor TFIIH holo complex"/>
    <property type="evidence" value="ECO:0007669"/>
    <property type="project" value="InterPro"/>
</dbReference>
<evidence type="ECO:0000256" key="10">
    <source>
        <dbReference type="PROSITE-ProRule" id="PRU00175"/>
    </source>
</evidence>
<evidence type="ECO:0000256" key="7">
    <source>
        <dbReference type="ARBA" id="ARBA00077380"/>
    </source>
</evidence>
<dbReference type="NCBIfam" id="TIGR00570">
    <property type="entry name" value="cdk7"/>
    <property type="match status" value="1"/>
</dbReference>
<keyword evidence="3 10" id="KW-0863">Zinc-finger</keyword>
<proteinExistence type="predicted"/>
<feature type="domain" description="RING-type" evidence="11">
    <location>
        <begin position="7"/>
        <end position="51"/>
    </location>
</feature>
<dbReference type="InterPro" id="IPR057657">
    <property type="entry name" value="MAT1_CAK-anch"/>
</dbReference>
<dbReference type="InterPro" id="IPR004575">
    <property type="entry name" value="MAT1/Tfb3"/>
</dbReference>
<evidence type="ECO:0000256" key="3">
    <source>
        <dbReference type="ARBA" id="ARBA00022771"/>
    </source>
</evidence>
<sequence>MENETRCPNCGTTKYANANLKMMVNVCGHALCENCVEQLFVKGAAKCPTCNVILKRIQFRIQLYDDENVEKDLEIRRRLMRDINLKEEDFPSLKEYNDYLELFETFVYNLANDIDTTATNMRIDQFKNDNSSKLKNKKRNKMSKDMELIEQLLEEEREYQMTRDGNFRTEQAIVTASQAAAARKEHLLDDLLSSDLPAELILQRHQRQTENELAAINEEETKRAQQRAAAMAVKRQQKLTFSSGIRLGSGTSVFSDEDMLNEGQPPIMAQRYVYKPPLMKNAGPPCPSPRTIMANNYLVHIRPPSKSEIAGGYSALYPCQRALQEAIMDLNFTRSHRH</sequence>
<dbReference type="SMART" id="SM00184">
    <property type="entry name" value="RING"/>
    <property type="match status" value="1"/>
</dbReference>
<keyword evidence="4" id="KW-0862">Zinc</keyword>
<dbReference type="PROSITE" id="PS00518">
    <property type="entry name" value="ZF_RING_1"/>
    <property type="match status" value="1"/>
</dbReference>
<dbReference type="InterPro" id="IPR001841">
    <property type="entry name" value="Znf_RING"/>
</dbReference>
<dbReference type="InterPro" id="IPR013083">
    <property type="entry name" value="Znf_RING/FYVE/PHD"/>
</dbReference>
<dbReference type="EMBL" id="JAPWDV010000002">
    <property type="protein sequence ID" value="KAJ6220815.1"/>
    <property type="molecule type" value="Genomic_DNA"/>
</dbReference>
<dbReference type="AlphaFoldDB" id="A0A9Q0M812"/>
<protein>
    <recommendedName>
        <fullName evidence="6">CDK-activating kinase assembly factor MAT1</fullName>
    </recommendedName>
    <alternativeName>
        <fullName evidence="9">CDK7/cyclin-H assembly factor</fullName>
    </alternativeName>
    <alternativeName>
        <fullName evidence="7">Menage a trois</fullName>
    </alternativeName>
    <alternativeName>
        <fullName evidence="8">RING finger protein MAT1</fullName>
    </alternativeName>
</protein>
<dbReference type="PANTHER" id="PTHR12683:SF13">
    <property type="entry name" value="CDK-ACTIVATING KINASE ASSEMBLY FACTOR MAT1"/>
    <property type="match status" value="1"/>
</dbReference>
<reference evidence="12" key="1">
    <citation type="submission" date="2022-12" db="EMBL/GenBank/DDBJ databases">
        <title>Genome assemblies of Blomia tropicalis.</title>
        <authorList>
            <person name="Cui Y."/>
        </authorList>
    </citation>
    <scope>NUCLEOTIDE SEQUENCE</scope>
    <source>
        <tissue evidence="12">Adult mites</tissue>
    </source>
</reference>
<evidence type="ECO:0000256" key="1">
    <source>
        <dbReference type="ARBA" id="ARBA00004123"/>
    </source>
</evidence>
<dbReference type="Pfam" id="PF25811">
    <property type="entry name" value="CAK-anch_MAT1"/>
    <property type="match status" value="1"/>
</dbReference>
<dbReference type="OrthoDB" id="5963at2759"/>
<evidence type="ECO:0000256" key="4">
    <source>
        <dbReference type="ARBA" id="ARBA00022833"/>
    </source>
</evidence>